<accession>A0A0A0LR47</accession>
<dbReference type="EMBL" id="CM002923">
    <property type="protein sequence ID" value="KGN63287.1"/>
    <property type="molecule type" value="Genomic_DNA"/>
</dbReference>
<keyword evidence="3" id="KW-1185">Reference proteome</keyword>
<name>A0A0A0LR47_CUCSA</name>
<evidence type="ECO:0000256" key="1">
    <source>
        <dbReference type="SAM" id="MobiDB-lite"/>
    </source>
</evidence>
<proteinExistence type="predicted"/>
<reference evidence="2 3" key="2">
    <citation type="journal article" date="2009" name="PLoS ONE">
        <title>An integrated genetic and cytogenetic map of the cucumber genome.</title>
        <authorList>
            <person name="Ren Y."/>
            <person name="Zhang Z."/>
            <person name="Liu J."/>
            <person name="Staub J.E."/>
            <person name="Han Y."/>
            <person name="Cheng Z."/>
            <person name="Li X."/>
            <person name="Lu J."/>
            <person name="Miao H."/>
            <person name="Kang H."/>
            <person name="Xie B."/>
            <person name="Gu X."/>
            <person name="Wang X."/>
            <person name="Du Y."/>
            <person name="Jin W."/>
            <person name="Huang S."/>
        </authorList>
    </citation>
    <scope>NUCLEOTIDE SEQUENCE [LARGE SCALE GENOMIC DNA]</scope>
    <source>
        <strain evidence="3">cv. 9930</strain>
    </source>
</reference>
<evidence type="ECO:0000313" key="2">
    <source>
        <dbReference type="EMBL" id="KGN63287.1"/>
    </source>
</evidence>
<reference evidence="2 3" key="4">
    <citation type="journal article" date="2011" name="BMC Genomics">
        <title>RNA-Seq improves annotation of protein-coding genes in the cucumber genome.</title>
        <authorList>
            <person name="Li Z."/>
            <person name="Zhang Z."/>
            <person name="Yan P."/>
            <person name="Huang S."/>
            <person name="Fei Z."/>
            <person name="Lin K."/>
        </authorList>
    </citation>
    <scope>NUCLEOTIDE SEQUENCE [LARGE SCALE GENOMIC DNA]</scope>
    <source>
        <strain evidence="3">cv. 9930</strain>
    </source>
</reference>
<dbReference type="Proteomes" id="UP000029981">
    <property type="component" value="Chromosome 2"/>
</dbReference>
<feature type="region of interest" description="Disordered" evidence="1">
    <location>
        <begin position="14"/>
        <end position="34"/>
    </location>
</feature>
<gene>
    <name evidence="2" type="ORF">Csa_2G423670</name>
</gene>
<reference evidence="2 3" key="1">
    <citation type="journal article" date="2009" name="Nat. Genet.">
        <title>The genome of the cucumber, Cucumis sativus L.</title>
        <authorList>
            <person name="Huang S."/>
            <person name="Li R."/>
            <person name="Zhang Z."/>
            <person name="Li L."/>
            <person name="Gu X."/>
            <person name="Fan W."/>
            <person name="Lucas W.J."/>
            <person name="Wang X."/>
            <person name="Xie B."/>
            <person name="Ni P."/>
            <person name="Ren Y."/>
            <person name="Zhu H."/>
            <person name="Li J."/>
            <person name="Lin K."/>
            <person name="Jin W."/>
            <person name="Fei Z."/>
            <person name="Li G."/>
            <person name="Staub J."/>
            <person name="Kilian A."/>
            <person name="van der Vossen E.A."/>
            <person name="Wu Y."/>
            <person name="Guo J."/>
            <person name="He J."/>
            <person name="Jia Z."/>
            <person name="Ren Y."/>
            <person name="Tian G."/>
            <person name="Lu Y."/>
            <person name="Ruan J."/>
            <person name="Qian W."/>
            <person name="Wang M."/>
            <person name="Huang Q."/>
            <person name="Li B."/>
            <person name="Xuan Z."/>
            <person name="Cao J."/>
            <person name="Asan"/>
            <person name="Wu Z."/>
            <person name="Zhang J."/>
            <person name="Cai Q."/>
            <person name="Bai Y."/>
            <person name="Zhao B."/>
            <person name="Han Y."/>
            <person name="Li Y."/>
            <person name="Li X."/>
            <person name="Wang S."/>
            <person name="Shi Q."/>
            <person name="Liu S."/>
            <person name="Cho W.K."/>
            <person name="Kim J.Y."/>
            <person name="Xu Y."/>
            <person name="Heller-Uszynska K."/>
            <person name="Miao H."/>
            <person name="Cheng Z."/>
            <person name="Zhang S."/>
            <person name="Wu J."/>
            <person name="Yang Y."/>
            <person name="Kang H."/>
            <person name="Li M."/>
            <person name="Liang H."/>
            <person name="Ren X."/>
            <person name="Shi Z."/>
            <person name="Wen M."/>
            <person name="Jian M."/>
            <person name="Yang H."/>
            <person name="Zhang G."/>
            <person name="Yang Z."/>
            <person name="Chen R."/>
            <person name="Liu S."/>
            <person name="Li J."/>
            <person name="Ma L."/>
            <person name="Liu H."/>
            <person name="Zhou Y."/>
            <person name="Zhao J."/>
            <person name="Fang X."/>
            <person name="Li G."/>
            <person name="Fang L."/>
            <person name="Li Y."/>
            <person name="Liu D."/>
            <person name="Zheng H."/>
            <person name="Zhang Y."/>
            <person name="Qin N."/>
            <person name="Li Z."/>
            <person name="Yang G."/>
            <person name="Yang S."/>
            <person name="Bolund L."/>
            <person name="Kristiansen K."/>
            <person name="Zheng H."/>
            <person name="Li S."/>
            <person name="Zhang X."/>
            <person name="Yang H."/>
            <person name="Wang J."/>
            <person name="Sun R."/>
            <person name="Zhang B."/>
            <person name="Jiang S."/>
            <person name="Wang J."/>
            <person name="Du Y."/>
            <person name="Li S."/>
        </authorList>
    </citation>
    <scope>NUCLEOTIDE SEQUENCE [LARGE SCALE GENOMIC DNA]</scope>
    <source>
        <strain evidence="3">cv. 9930</strain>
    </source>
</reference>
<feature type="compositionally biased region" description="Basic and acidic residues" evidence="1">
    <location>
        <begin position="23"/>
        <end position="34"/>
    </location>
</feature>
<reference evidence="2 3" key="3">
    <citation type="journal article" date="2010" name="BMC Genomics">
        <title>Transcriptome sequencing and comparative analysis of cucumber flowers with different sex types.</title>
        <authorList>
            <person name="Guo S."/>
            <person name="Zheng Y."/>
            <person name="Joung J.G."/>
            <person name="Liu S."/>
            <person name="Zhang Z."/>
            <person name="Crasta O.R."/>
            <person name="Sobral B.W."/>
            <person name="Xu Y."/>
            <person name="Huang S."/>
            <person name="Fei Z."/>
        </authorList>
    </citation>
    <scope>NUCLEOTIDE SEQUENCE [LARGE SCALE GENOMIC DNA]</scope>
    <source>
        <strain evidence="3">cv. 9930</strain>
    </source>
</reference>
<sequence>MGSSSTQEWLELSLGLGSTGKEQLQKQEKEDEKRSRLYQEKLVICGTTSHEESEYVNLDLRLQIGPNNKSNYCNMGIRDFMLQHQSKKKHFHSDYSSIITNSAGLWFSLLSSPNRSNL</sequence>
<protein>
    <submittedName>
        <fullName evidence="2">Uncharacterized protein</fullName>
    </submittedName>
</protein>
<dbReference type="AlphaFoldDB" id="A0A0A0LR47"/>
<evidence type="ECO:0000313" key="3">
    <source>
        <dbReference type="Proteomes" id="UP000029981"/>
    </source>
</evidence>
<dbReference type="Gramene" id="KGN63287">
    <property type="protein sequence ID" value="KGN63287"/>
    <property type="gene ID" value="Csa_2G423670"/>
</dbReference>
<organism evidence="2 3">
    <name type="scientific">Cucumis sativus</name>
    <name type="common">Cucumber</name>
    <dbReference type="NCBI Taxonomy" id="3659"/>
    <lineage>
        <taxon>Eukaryota</taxon>
        <taxon>Viridiplantae</taxon>
        <taxon>Streptophyta</taxon>
        <taxon>Embryophyta</taxon>
        <taxon>Tracheophyta</taxon>
        <taxon>Spermatophyta</taxon>
        <taxon>Magnoliopsida</taxon>
        <taxon>eudicotyledons</taxon>
        <taxon>Gunneridae</taxon>
        <taxon>Pentapetalae</taxon>
        <taxon>rosids</taxon>
        <taxon>fabids</taxon>
        <taxon>Cucurbitales</taxon>
        <taxon>Cucurbitaceae</taxon>
        <taxon>Benincaseae</taxon>
        <taxon>Cucumis</taxon>
    </lineage>
</organism>